<reference evidence="1 2" key="1">
    <citation type="submission" date="2018-10" db="EMBL/GenBank/DDBJ databases">
        <title>Paraburkholderia sp. 7MK8-2, isolated from soil.</title>
        <authorList>
            <person name="Gao Z.-H."/>
            <person name="Qiu L.-H."/>
        </authorList>
    </citation>
    <scope>NUCLEOTIDE SEQUENCE [LARGE SCALE GENOMIC DNA]</scope>
    <source>
        <strain evidence="1 2">7MK8-2</strain>
    </source>
</reference>
<evidence type="ECO:0000313" key="1">
    <source>
        <dbReference type="EMBL" id="RKP46071.1"/>
    </source>
</evidence>
<dbReference type="AlphaFoldDB" id="A0A494X8Y6"/>
<organism evidence="1 2">
    <name type="scientific">Trinickia fusca</name>
    <dbReference type="NCBI Taxonomy" id="2419777"/>
    <lineage>
        <taxon>Bacteria</taxon>
        <taxon>Pseudomonadati</taxon>
        <taxon>Pseudomonadota</taxon>
        <taxon>Betaproteobacteria</taxon>
        <taxon>Burkholderiales</taxon>
        <taxon>Burkholderiaceae</taxon>
        <taxon>Trinickia</taxon>
    </lineage>
</organism>
<dbReference type="RefSeq" id="WP_121279857.1">
    <property type="nucleotide sequence ID" value="NZ_RBZV01000008.1"/>
</dbReference>
<evidence type="ECO:0000313" key="2">
    <source>
        <dbReference type="Proteomes" id="UP000280434"/>
    </source>
</evidence>
<proteinExistence type="predicted"/>
<evidence type="ECO:0008006" key="3">
    <source>
        <dbReference type="Google" id="ProtNLM"/>
    </source>
</evidence>
<accession>A0A494X8Y6</accession>
<dbReference type="Proteomes" id="UP000280434">
    <property type="component" value="Unassembled WGS sequence"/>
</dbReference>
<name>A0A494X8Y6_9BURK</name>
<dbReference type="EMBL" id="RBZV01000008">
    <property type="protein sequence ID" value="RKP46071.1"/>
    <property type="molecule type" value="Genomic_DNA"/>
</dbReference>
<dbReference type="OrthoDB" id="8777280at2"/>
<keyword evidence="2" id="KW-1185">Reference proteome</keyword>
<gene>
    <name evidence="1" type="ORF">D7S89_19095</name>
</gene>
<protein>
    <recommendedName>
        <fullName evidence="3">DUF1842 domain-containing protein</fullName>
    </recommendedName>
</protein>
<comment type="caution">
    <text evidence="1">The sequence shown here is derived from an EMBL/GenBank/DDBJ whole genome shotgun (WGS) entry which is preliminary data.</text>
</comment>
<sequence length="145" mass="15216">MAPIVYQLTLYDQNGNEVSGSISYAIAEGESAPAALTESATPPTQALLEASPSDTTVGTFPVVGTLNVPELTGSAEYPITGVMFVSLMGPPLTTIFTGEKRGTSISIQFNLIDSPGHYIGGALSWYSEGFGSDFVPWCFLGTQAR</sequence>